<gene>
    <name evidence="9" type="ORF">O9K51_08658</name>
</gene>
<feature type="transmembrane region" description="Helical" evidence="7">
    <location>
        <begin position="127"/>
        <end position="150"/>
    </location>
</feature>
<dbReference type="PANTHER" id="PTHR33048">
    <property type="entry name" value="PTH11-LIKE INTEGRAL MEMBRANE PROTEIN (AFU_ORTHOLOGUE AFUA_5G11245)"/>
    <property type="match status" value="1"/>
</dbReference>
<keyword evidence="3 7" id="KW-1133">Transmembrane helix</keyword>
<feature type="transmembrane region" description="Helical" evidence="7">
    <location>
        <begin position="201"/>
        <end position="220"/>
    </location>
</feature>
<dbReference type="InterPro" id="IPR049326">
    <property type="entry name" value="Rhodopsin_dom_fungi"/>
</dbReference>
<dbReference type="InterPro" id="IPR052337">
    <property type="entry name" value="SAT4-like"/>
</dbReference>
<feature type="domain" description="Rhodopsin" evidence="8">
    <location>
        <begin position="25"/>
        <end position="262"/>
    </location>
</feature>
<feature type="transmembrane region" description="Helical" evidence="7">
    <location>
        <begin position="6"/>
        <end position="29"/>
    </location>
</feature>
<comment type="caution">
    <text evidence="9">The sequence shown here is derived from an EMBL/GenBank/DDBJ whole genome shotgun (WGS) entry which is preliminary data.</text>
</comment>
<feature type="compositionally biased region" description="Polar residues" evidence="6">
    <location>
        <begin position="302"/>
        <end position="316"/>
    </location>
</feature>
<evidence type="ECO:0000256" key="3">
    <source>
        <dbReference type="ARBA" id="ARBA00022989"/>
    </source>
</evidence>
<dbReference type="PANTHER" id="PTHR33048:SF47">
    <property type="entry name" value="INTEGRAL MEMBRANE PROTEIN-RELATED"/>
    <property type="match status" value="1"/>
</dbReference>
<evidence type="ECO:0000256" key="4">
    <source>
        <dbReference type="ARBA" id="ARBA00023136"/>
    </source>
</evidence>
<comment type="similarity">
    <text evidence="5">Belongs to the SAT4 family.</text>
</comment>
<evidence type="ECO:0000259" key="8">
    <source>
        <dbReference type="Pfam" id="PF20684"/>
    </source>
</evidence>
<dbReference type="GO" id="GO:0016020">
    <property type="term" value="C:membrane"/>
    <property type="evidence" value="ECO:0007669"/>
    <property type="project" value="UniProtKB-SubCell"/>
</dbReference>
<evidence type="ECO:0000256" key="6">
    <source>
        <dbReference type="SAM" id="MobiDB-lite"/>
    </source>
</evidence>
<name>A0AB34FK75_9HYPO</name>
<feature type="transmembrane region" description="Helical" evidence="7">
    <location>
        <begin position="41"/>
        <end position="62"/>
    </location>
</feature>
<comment type="subcellular location">
    <subcellularLocation>
        <location evidence="1">Membrane</location>
        <topology evidence="1">Multi-pass membrane protein</topology>
    </subcellularLocation>
</comment>
<evidence type="ECO:0000256" key="5">
    <source>
        <dbReference type="ARBA" id="ARBA00038359"/>
    </source>
</evidence>
<evidence type="ECO:0000256" key="2">
    <source>
        <dbReference type="ARBA" id="ARBA00022692"/>
    </source>
</evidence>
<accession>A0AB34FK75</accession>
<evidence type="ECO:0000256" key="1">
    <source>
        <dbReference type="ARBA" id="ARBA00004141"/>
    </source>
</evidence>
<feature type="transmembrane region" description="Helical" evidence="7">
    <location>
        <begin position="90"/>
        <end position="115"/>
    </location>
</feature>
<evidence type="ECO:0000256" key="7">
    <source>
        <dbReference type="SAM" id="Phobius"/>
    </source>
</evidence>
<keyword evidence="2 7" id="KW-0812">Transmembrane</keyword>
<dbReference type="Proteomes" id="UP001163105">
    <property type="component" value="Unassembled WGS sequence"/>
</dbReference>
<reference evidence="9" key="1">
    <citation type="submission" date="2023-01" db="EMBL/GenBank/DDBJ databases">
        <title>The growth and conidiation of Purpureocillium lavendulum are regulated by nitrogen source and histone H3K14 acetylation.</title>
        <authorList>
            <person name="Tang P."/>
            <person name="Han J."/>
            <person name="Zhang C."/>
            <person name="Tang P."/>
            <person name="Qi F."/>
            <person name="Zhang K."/>
            <person name="Liang L."/>
        </authorList>
    </citation>
    <scope>NUCLEOTIDE SEQUENCE</scope>
    <source>
        <strain evidence="9">YMF1.00683</strain>
    </source>
</reference>
<keyword evidence="10" id="KW-1185">Reference proteome</keyword>
<evidence type="ECO:0000313" key="9">
    <source>
        <dbReference type="EMBL" id="KAJ6439246.1"/>
    </source>
</evidence>
<organism evidence="9 10">
    <name type="scientific">Purpureocillium lavendulum</name>
    <dbReference type="NCBI Taxonomy" id="1247861"/>
    <lineage>
        <taxon>Eukaryota</taxon>
        <taxon>Fungi</taxon>
        <taxon>Dikarya</taxon>
        <taxon>Ascomycota</taxon>
        <taxon>Pezizomycotina</taxon>
        <taxon>Sordariomycetes</taxon>
        <taxon>Hypocreomycetidae</taxon>
        <taxon>Hypocreales</taxon>
        <taxon>Ophiocordycipitaceae</taxon>
        <taxon>Purpureocillium</taxon>
    </lineage>
</organism>
<protein>
    <recommendedName>
        <fullName evidence="8">Rhodopsin domain-containing protein</fullName>
    </recommendedName>
</protein>
<feature type="transmembrane region" description="Helical" evidence="7">
    <location>
        <begin position="170"/>
        <end position="189"/>
    </location>
</feature>
<proteinExistence type="inferred from homology"/>
<sequence>MESRQTELWVVLFFTFAAATIITILRLLSRRLKRNPLSWDDYFALCGYGISVGWIIIIPYWVNHGLGLHITDIVATKDVTLEDALYQGKLVLFIAELFYAFGLFLAKVSILTLYWRMFQVANIRIPIQILFGCAIIFMGIFHCVPVEAFWDSNTGGYCAIEDKKFFFGTTLVHAAIDIAILVLPMWQIAQLQLPKLQKAGIMIMFTFGFFICAAAIRLIVAARVFDDKSPDLMWNICEIVIWATVEVNLSNVSASLPTIRPACMYIFTCTHPKTRTGASWGSYPNTFGRSQTKQSIRLDPINTPSPNDESSSTRQLADSDDGGGRGSVSDFDSSPVSPILFALYIAPIHRLGNSDGRVGYADDTAMLRTGRTLEETTALASRDMEELLAWGAANGVTFDPDKTEVMHFSQKKIPSRPSVFQGGTEIIPGDAMRWLGLWLDRKLSFKFHVD</sequence>
<dbReference type="EMBL" id="JAQHRD010000007">
    <property type="protein sequence ID" value="KAJ6439246.1"/>
    <property type="molecule type" value="Genomic_DNA"/>
</dbReference>
<dbReference type="Pfam" id="PF20684">
    <property type="entry name" value="Fung_rhodopsin"/>
    <property type="match status" value="1"/>
</dbReference>
<feature type="region of interest" description="Disordered" evidence="6">
    <location>
        <begin position="294"/>
        <end position="331"/>
    </location>
</feature>
<dbReference type="AlphaFoldDB" id="A0AB34FK75"/>
<evidence type="ECO:0000313" key="10">
    <source>
        <dbReference type="Proteomes" id="UP001163105"/>
    </source>
</evidence>
<keyword evidence="4 7" id="KW-0472">Membrane</keyword>